<keyword evidence="1" id="KW-0732">Signal</keyword>
<name>F9LZK5_STROR</name>
<proteinExistence type="predicted"/>
<protein>
    <submittedName>
        <fullName evidence="2">Uncharacterized protein</fullName>
    </submittedName>
</protein>
<evidence type="ECO:0000313" key="2">
    <source>
        <dbReference type="EMBL" id="EGU62912.1"/>
    </source>
</evidence>
<dbReference type="AlphaFoldDB" id="F9LZK5"/>
<gene>
    <name evidence="2" type="ORF">HMPREF9965_1522</name>
</gene>
<sequence>MKKKFLRLFLVSLFALTLGVQNKTTYSTRLPNTSYSYNNYQYRIFSTGLDVGKAD</sequence>
<dbReference type="Proteomes" id="UP000003858">
    <property type="component" value="Unassembled WGS sequence"/>
</dbReference>
<comment type="caution">
    <text evidence="2">The sequence shown here is derived from an EMBL/GenBank/DDBJ whole genome shotgun (WGS) entry which is preliminary data.</text>
</comment>
<evidence type="ECO:0000313" key="3">
    <source>
        <dbReference type="Proteomes" id="UP000003858"/>
    </source>
</evidence>
<accession>F9LZK5</accession>
<dbReference type="PATRIC" id="fig|1000588.3.peg.1809"/>
<feature type="signal peptide" evidence="1">
    <location>
        <begin position="1"/>
        <end position="22"/>
    </location>
</feature>
<reference evidence="2 3" key="1">
    <citation type="submission" date="2011-05" db="EMBL/GenBank/DDBJ databases">
        <authorList>
            <person name="Durkin A.S."/>
            <person name="Radune D."/>
            <person name="Hostetler J."/>
            <person name="Torralba M."/>
            <person name="Gillis M."/>
            <person name="Methe B."/>
            <person name="Sutton G."/>
            <person name="Nelson K.E."/>
        </authorList>
    </citation>
    <scope>NUCLEOTIDE SEQUENCE [LARGE SCALE GENOMIC DNA]</scope>
    <source>
        <strain evidence="2 3">SK95</strain>
    </source>
</reference>
<dbReference type="EMBL" id="AFUB01000061">
    <property type="protein sequence ID" value="EGU62912.1"/>
    <property type="molecule type" value="Genomic_DNA"/>
</dbReference>
<dbReference type="RefSeq" id="WP_004244231.1">
    <property type="nucleotide sequence ID" value="NZ_AFUB01000061.1"/>
</dbReference>
<feature type="chain" id="PRO_5003392123" evidence="1">
    <location>
        <begin position="23"/>
        <end position="55"/>
    </location>
</feature>
<evidence type="ECO:0000256" key="1">
    <source>
        <dbReference type="SAM" id="SignalP"/>
    </source>
</evidence>
<organism evidence="2 3">
    <name type="scientific">Streptococcus mitis bv. 2 str. SK95</name>
    <dbReference type="NCBI Taxonomy" id="1000588"/>
    <lineage>
        <taxon>Bacteria</taxon>
        <taxon>Bacillati</taxon>
        <taxon>Bacillota</taxon>
        <taxon>Bacilli</taxon>
        <taxon>Lactobacillales</taxon>
        <taxon>Streptococcaceae</taxon>
        <taxon>Streptococcus</taxon>
    </lineage>
</organism>